<dbReference type="InterPro" id="IPR048357">
    <property type="entry name" value="MSG_insertion"/>
</dbReference>
<comment type="subcellular location">
    <subcellularLocation>
        <location evidence="10">Cytoplasm</location>
    </subcellularLocation>
</comment>
<evidence type="ECO:0000256" key="9">
    <source>
        <dbReference type="ARBA" id="ARBA00047918"/>
    </source>
</evidence>
<comment type="cofactor">
    <cofactor evidence="1 10">
        <name>Mg(2+)</name>
        <dbReference type="ChEBI" id="CHEBI:18420"/>
    </cofactor>
</comment>
<evidence type="ECO:0000259" key="15">
    <source>
        <dbReference type="Pfam" id="PF20658"/>
    </source>
</evidence>
<evidence type="ECO:0000259" key="16">
    <source>
        <dbReference type="Pfam" id="PF20659"/>
    </source>
</evidence>
<reference evidence="17 18" key="1">
    <citation type="submission" date="2018-12" db="EMBL/GenBank/DDBJ databases">
        <authorList>
            <person name="Criscuolo A."/>
        </authorList>
    </citation>
    <scope>NUCLEOTIDE SEQUENCE [LARGE SCALE GENOMIC DNA]</scope>
    <source>
        <strain evidence="17">ACIP1116241</strain>
    </source>
</reference>
<keyword evidence="18" id="KW-1185">Reference proteome</keyword>
<keyword evidence="17" id="KW-0012">Acyltransferase</keyword>
<dbReference type="Gene3D" id="3.20.20.360">
    <property type="entry name" value="Malate synthase, domain 3"/>
    <property type="match status" value="2"/>
</dbReference>
<evidence type="ECO:0000256" key="7">
    <source>
        <dbReference type="ARBA" id="ARBA00022842"/>
    </source>
</evidence>
<evidence type="ECO:0000313" key="17">
    <source>
        <dbReference type="EMBL" id="VDS08512.1"/>
    </source>
</evidence>
<dbReference type="InterPro" id="IPR044856">
    <property type="entry name" value="Malate_synth_C_sf"/>
</dbReference>
<proteinExistence type="inferred from homology"/>
<dbReference type="PANTHER" id="PTHR42739">
    <property type="entry name" value="MALATE SYNTHASE G"/>
    <property type="match status" value="1"/>
</dbReference>
<feature type="compositionally biased region" description="Basic residues" evidence="12">
    <location>
        <begin position="708"/>
        <end position="720"/>
    </location>
</feature>
<dbReference type="InterPro" id="IPR048356">
    <property type="entry name" value="MS_N"/>
</dbReference>
<dbReference type="InterPro" id="IPR048355">
    <property type="entry name" value="MS_C"/>
</dbReference>
<evidence type="ECO:0000256" key="11">
    <source>
        <dbReference type="PIRSR" id="PIRSR601465-50"/>
    </source>
</evidence>
<evidence type="ECO:0000256" key="4">
    <source>
        <dbReference type="ARBA" id="ARBA00022532"/>
    </source>
</evidence>
<dbReference type="InterPro" id="IPR006253">
    <property type="entry name" value="Malate_synthG"/>
</dbReference>
<feature type="domain" description="Malate synthase N-terminal" evidence="14">
    <location>
        <begin position="18"/>
        <end position="71"/>
    </location>
</feature>
<evidence type="ECO:0000256" key="2">
    <source>
        <dbReference type="ARBA" id="ARBA00022435"/>
    </source>
</evidence>
<feature type="binding site" evidence="10">
    <location>
        <position position="428"/>
    </location>
    <ligand>
        <name>glyoxylate</name>
        <dbReference type="ChEBI" id="CHEBI:36655"/>
    </ligand>
</feature>
<sequence length="720" mass="77312">MSVTPYTQRHGLDVATELADFVENRVLPGTGVDADRFWSGYADLLAEFAPENRALLDRRAELQGRIDAWHKARGNQPWDVAAYRAFLTEIGYLVPEPAPFAIENGRIDPEIAQVAGPQLVVPVSNARFALNAANARWGSLYDALYGSDVLGPPPAPGPLDPARRDAVVARAARFLDETFPLTTGSHAEVSGYRADADGLKAILGGDEAALRDPTAFVGTHVAGKDTGFVLRHNGLHVELVVNPDHPIGAASPSGLRDVVVEAALSAIQDCEDSVAAVDAEDKVGVYANWLGLMKGDLTDSFEKNGKTMTRRLAADRMVTRPDGSAVTLPGRALLLVRNVGLLMTTDAVRLNGQDTPEGLMDAMVTVACAIHDLRKTDGPRNSRVGAIYVVKPKMHGPDEAAFADRTFTRVEEILGLPANTVKLGLMDEERRTSANLAACIQALRNRLFFINTGFLDRTGDEIHTSMQAGAFAGRDATRKSGWLKAYEDRNVLIGLNAGLRGRAQIGKGMWAKPDALAEMLETKIAHPQAGASTAWVPSPTAATLHALHYHAVDVAARQDELAGQPVPGLDALLTPALVGDTPIPQDDILRELDNSAQGILGYVVRWVDQGVGCSKVPDIDDVPLMEDRATCRISAQLLANWLEQGLVGRDQVEDALRRMALKVDAQNAGDPGYTPMAPGFDGPAFQAARDLVLTGTTQPSGYTEPALHARRRQAKALRRG</sequence>
<dbReference type="InterPro" id="IPR011076">
    <property type="entry name" value="Malate_synth_sf"/>
</dbReference>
<evidence type="ECO:0000313" key="18">
    <source>
        <dbReference type="Proteomes" id="UP000270743"/>
    </source>
</evidence>
<dbReference type="GO" id="GO:0000287">
    <property type="term" value="F:magnesium ion binding"/>
    <property type="evidence" value="ECO:0007669"/>
    <property type="project" value="TreeGrafter"/>
</dbReference>
<dbReference type="NCBIfam" id="NF002825">
    <property type="entry name" value="PRK02999.1"/>
    <property type="match status" value="1"/>
</dbReference>
<accession>A0A3S4GQI8</accession>
<dbReference type="Pfam" id="PF20656">
    <property type="entry name" value="MS_N"/>
    <property type="match status" value="1"/>
</dbReference>
<dbReference type="InterPro" id="IPR001465">
    <property type="entry name" value="Malate_synthase_TIM"/>
</dbReference>
<evidence type="ECO:0000259" key="14">
    <source>
        <dbReference type="Pfam" id="PF20656"/>
    </source>
</evidence>
<name>A0A3S4GQI8_9RHOB</name>
<dbReference type="InterPro" id="IPR046363">
    <property type="entry name" value="MS_N_TIM-barrel_dom"/>
</dbReference>
<comment type="catalytic activity">
    <reaction evidence="9 10">
        <text>glyoxylate + acetyl-CoA + H2O = (S)-malate + CoA + H(+)</text>
        <dbReference type="Rhea" id="RHEA:18181"/>
        <dbReference type="ChEBI" id="CHEBI:15377"/>
        <dbReference type="ChEBI" id="CHEBI:15378"/>
        <dbReference type="ChEBI" id="CHEBI:15589"/>
        <dbReference type="ChEBI" id="CHEBI:36655"/>
        <dbReference type="ChEBI" id="CHEBI:57287"/>
        <dbReference type="ChEBI" id="CHEBI:57288"/>
        <dbReference type="EC" id="2.3.3.9"/>
    </reaction>
</comment>
<evidence type="ECO:0000256" key="8">
    <source>
        <dbReference type="ARBA" id="ARBA00023097"/>
    </source>
</evidence>
<dbReference type="GO" id="GO:0005829">
    <property type="term" value="C:cytosol"/>
    <property type="evidence" value="ECO:0007669"/>
    <property type="project" value="TreeGrafter"/>
</dbReference>
<keyword evidence="8 10" id="KW-0558">Oxidation</keyword>
<feature type="binding site" evidence="10">
    <location>
        <position position="537"/>
    </location>
    <ligand>
        <name>acetyl-CoA</name>
        <dbReference type="ChEBI" id="CHEBI:57288"/>
    </ligand>
</feature>
<evidence type="ECO:0000256" key="1">
    <source>
        <dbReference type="ARBA" id="ARBA00001946"/>
    </source>
</evidence>
<evidence type="ECO:0000256" key="10">
    <source>
        <dbReference type="HAMAP-Rule" id="MF_00641"/>
    </source>
</evidence>
<keyword evidence="2 10" id="KW-0329">Glyoxylate bypass</keyword>
<evidence type="ECO:0000256" key="3">
    <source>
        <dbReference type="ARBA" id="ARBA00022490"/>
    </source>
</evidence>
<feature type="binding site" evidence="10">
    <location>
        <position position="273"/>
    </location>
    <ligand>
        <name>acetyl-CoA</name>
        <dbReference type="ChEBI" id="CHEBI:57288"/>
    </ligand>
</feature>
<dbReference type="AlphaFoldDB" id="A0A3S4GQI8"/>
<feature type="binding site" evidence="10">
    <location>
        <position position="120"/>
    </location>
    <ligand>
        <name>acetyl-CoA</name>
        <dbReference type="ChEBI" id="CHEBI:57288"/>
    </ligand>
</feature>
<feature type="binding site" evidence="10">
    <location>
        <begin position="127"/>
        <end position="128"/>
    </location>
    <ligand>
        <name>acetyl-CoA</name>
        <dbReference type="ChEBI" id="CHEBI:57288"/>
    </ligand>
</feature>
<evidence type="ECO:0000259" key="13">
    <source>
        <dbReference type="Pfam" id="PF01274"/>
    </source>
</evidence>
<feature type="domain" description="Malate synthase C-terminal" evidence="16">
    <location>
        <begin position="590"/>
        <end position="668"/>
    </location>
</feature>
<dbReference type="GO" id="GO:0006097">
    <property type="term" value="P:glyoxylate cycle"/>
    <property type="evidence" value="ECO:0007669"/>
    <property type="project" value="UniProtKB-UniRule"/>
</dbReference>
<dbReference type="GO" id="GO:0009436">
    <property type="term" value="P:glyoxylate catabolic process"/>
    <property type="evidence" value="ECO:0007669"/>
    <property type="project" value="TreeGrafter"/>
</dbReference>
<feature type="region of interest" description="Disordered" evidence="12">
    <location>
        <begin position="696"/>
        <end position="720"/>
    </location>
</feature>
<feature type="active site" description="Proton acceptor" evidence="10 11">
    <location>
        <position position="337"/>
    </location>
</feature>
<dbReference type="GO" id="GO:0004474">
    <property type="term" value="F:malate synthase activity"/>
    <property type="evidence" value="ECO:0007669"/>
    <property type="project" value="UniProtKB-UniRule"/>
</dbReference>
<feature type="domain" description="Malate synthase TIM barrel" evidence="13">
    <location>
        <begin position="334"/>
        <end position="564"/>
    </location>
</feature>
<evidence type="ECO:0000256" key="6">
    <source>
        <dbReference type="ARBA" id="ARBA00022723"/>
    </source>
</evidence>
<evidence type="ECO:0000256" key="5">
    <source>
        <dbReference type="ARBA" id="ARBA00022679"/>
    </source>
</evidence>
<evidence type="ECO:0000256" key="12">
    <source>
        <dbReference type="SAM" id="MobiDB-lite"/>
    </source>
</evidence>
<dbReference type="Pfam" id="PF20658">
    <property type="entry name" value="MSG_insertion"/>
    <property type="match status" value="1"/>
</dbReference>
<dbReference type="HAMAP" id="MF_00641">
    <property type="entry name" value="Malate_synth_G"/>
    <property type="match status" value="1"/>
</dbReference>
<gene>
    <name evidence="10 17" type="primary">glcB</name>
    <name evidence="17" type="ORF">PARHAE_01696</name>
</gene>
<dbReference type="PANTHER" id="PTHR42739:SF1">
    <property type="entry name" value="MALATE SYNTHASE G"/>
    <property type="match status" value="1"/>
</dbReference>
<feature type="binding site" evidence="10">
    <location>
        <position position="337"/>
    </location>
    <ligand>
        <name>glyoxylate</name>
        <dbReference type="ChEBI" id="CHEBI:36655"/>
    </ligand>
</feature>
<protein>
    <recommendedName>
        <fullName evidence="10">Malate synthase G</fullName>
        <ecNumber evidence="10">2.3.3.9</ecNumber>
    </recommendedName>
</protein>
<feature type="active site" description="Proton donor" evidence="10 11">
    <location>
        <position position="627"/>
    </location>
</feature>
<organism evidence="17 18">
    <name type="scientific">Paracoccus haematequi</name>
    <dbReference type="NCBI Taxonomy" id="2491866"/>
    <lineage>
        <taxon>Bacteria</taxon>
        <taxon>Pseudomonadati</taxon>
        <taxon>Pseudomonadota</taxon>
        <taxon>Alphaproteobacteria</taxon>
        <taxon>Rhodobacterales</taxon>
        <taxon>Paracoccaceae</taxon>
        <taxon>Paracoccus</taxon>
    </lineage>
</organism>
<feature type="modified residue" description="Cysteine sulfenic acid (-SOH)" evidence="10">
    <location>
        <position position="613"/>
    </location>
</feature>
<dbReference type="SUPFAM" id="SSF51645">
    <property type="entry name" value="Malate synthase G"/>
    <property type="match status" value="1"/>
</dbReference>
<keyword evidence="4 10" id="KW-0816">Tricarboxylic acid cycle</keyword>
<feature type="binding site" evidence="10">
    <location>
        <position position="456"/>
    </location>
    <ligand>
        <name>Mg(2+)</name>
        <dbReference type="ChEBI" id="CHEBI:18420"/>
    </ligand>
</feature>
<dbReference type="Proteomes" id="UP000270743">
    <property type="component" value="Unassembled WGS sequence"/>
</dbReference>
<feature type="domain" description="Malate synthase G alpha-beta insertion" evidence="15">
    <location>
        <begin position="160"/>
        <end position="219"/>
    </location>
</feature>
<comment type="similarity">
    <text evidence="10">Belongs to the malate synthase family. GlcB subfamily.</text>
</comment>
<dbReference type="EC" id="2.3.3.9" evidence="10"/>
<dbReference type="UniPathway" id="UPA00703">
    <property type="reaction ID" value="UER00720"/>
</dbReference>
<feature type="binding site" evidence="10">
    <location>
        <position position="310"/>
    </location>
    <ligand>
        <name>acetyl-CoA</name>
        <dbReference type="ChEBI" id="CHEBI:57288"/>
    </ligand>
</feature>
<dbReference type="GO" id="GO:0006099">
    <property type="term" value="P:tricarboxylic acid cycle"/>
    <property type="evidence" value="ECO:0007669"/>
    <property type="project" value="UniProtKB-KW"/>
</dbReference>
<keyword evidence="3 10" id="KW-0963">Cytoplasm</keyword>
<comment type="subunit">
    <text evidence="10">Monomer.</text>
</comment>
<keyword evidence="6 10" id="KW-0479">Metal-binding</keyword>
<dbReference type="Gene3D" id="1.20.1220.12">
    <property type="entry name" value="Malate synthase, domain III"/>
    <property type="match status" value="1"/>
</dbReference>
<comment type="function">
    <text evidence="10">Involved in the glycolate utilization. Catalyzes the condensation and subsequent hydrolysis of acetyl-coenzyme A (acetyl-CoA) and glyoxylate to form malate and CoA.</text>
</comment>
<feature type="binding site" evidence="10">
    <location>
        <begin position="453"/>
        <end position="456"/>
    </location>
    <ligand>
        <name>glyoxylate</name>
        <dbReference type="ChEBI" id="CHEBI:36655"/>
    </ligand>
</feature>
<keyword evidence="7 10" id="KW-0460">Magnesium</keyword>
<dbReference type="Pfam" id="PF01274">
    <property type="entry name" value="MS_TIM-barrel"/>
    <property type="match status" value="1"/>
</dbReference>
<comment type="caution">
    <text evidence="10">Lacks conserved residue(s) required for the propagation of feature annotation.</text>
</comment>
<dbReference type="Pfam" id="PF20659">
    <property type="entry name" value="MS_C"/>
    <property type="match status" value="1"/>
</dbReference>
<dbReference type="EMBL" id="UZWE01000028">
    <property type="protein sequence ID" value="VDS08512.1"/>
    <property type="molecule type" value="Genomic_DNA"/>
</dbReference>
<feature type="binding site" evidence="10">
    <location>
        <position position="428"/>
    </location>
    <ligand>
        <name>Mg(2+)</name>
        <dbReference type="ChEBI" id="CHEBI:18420"/>
    </ligand>
</feature>
<comment type="pathway">
    <text evidence="10">Carbohydrate metabolism; glyoxylate cycle; (S)-malate from isocitrate: step 2/2.</text>
</comment>
<keyword evidence="5 10" id="KW-0808">Transferase</keyword>